<accession>A0ABD0LMY7</accession>
<keyword evidence="2" id="KW-1185">Reference proteome</keyword>
<dbReference type="Proteomes" id="UP001519460">
    <property type="component" value="Unassembled WGS sequence"/>
</dbReference>
<dbReference type="AlphaFoldDB" id="A0ABD0LMY7"/>
<dbReference type="EMBL" id="JACVVK020000035">
    <property type="protein sequence ID" value="KAK7500828.1"/>
    <property type="molecule type" value="Genomic_DNA"/>
</dbReference>
<organism evidence="1 2">
    <name type="scientific">Batillaria attramentaria</name>
    <dbReference type="NCBI Taxonomy" id="370345"/>
    <lineage>
        <taxon>Eukaryota</taxon>
        <taxon>Metazoa</taxon>
        <taxon>Spiralia</taxon>
        <taxon>Lophotrochozoa</taxon>
        <taxon>Mollusca</taxon>
        <taxon>Gastropoda</taxon>
        <taxon>Caenogastropoda</taxon>
        <taxon>Sorbeoconcha</taxon>
        <taxon>Cerithioidea</taxon>
        <taxon>Batillariidae</taxon>
        <taxon>Batillaria</taxon>
    </lineage>
</organism>
<evidence type="ECO:0000313" key="2">
    <source>
        <dbReference type="Proteomes" id="UP001519460"/>
    </source>
</evidence>
<sequence length="85" mass="9484">MVQRNSLNASCGIIVHSHNKASKGRKPCACPCITAERGWQRKWRCDRLLAIGPSSIVTASRQSRLGAQTDTGRWLWCAEDKNTED</sequence>
<evidence type="ECO:0000313" key="1">
    <source>
        <dbReference type="EMBL" id="KAK7500828.1"/>
    </source>
</evidence>
<proteinExistence type="predicted"/>
<protein>
    <submittedName>
        <fullName evidence="1">Uncharacterized protein</fullName>
    </submittedName>
</protein>
<reference evidence="1 2" key="1">
    <citation type="journal article" date="2023" name="Sci. Data">
        <title>Genome assembly of the Korean intertidal mud-creeper Batillaria attramentaria.</title>
        <authorList>
            <person name="Patra A.K."/>
            <person name="Ho P.T."/>
            <person name="Jun S."/>
            <person name="Lee S.J."/>
            <person name="Kim Y."/>
            <person name="Won Y.J."/>
        </authorList>
    </citation>
    <scope>NUCLEOTIDE SEQUENCE [LARGE SCALE GENOMIC DNA]</scope>
    <source>
        <strain evidence="1">Wonlab-2016</strain>
    </source>
</reference>
<comment type="caution">
    <text evidence="1">The sequence shown here is derived from an EMBL/GenBank/DDBJ whole genome shotgun (WGS) entry which is preliminary data.</text>
</comment>
<name>A0ABD0LMY7_9CAEN</name>
<gene>
    <name evidence="1" type="ORF">BaRGS_00008072</name>
</gene>